<dbReference type="STRING" id="930152.SAMN05216565_102199"/>
<sequence length="144" mass="16552">MKKFITIALCTFLLTACTNDKPVPEALVVHIVMLENNRIFKPETRHVSAMRKETERILDVRQQVIGNDVYVECMISDIRLNKQENSYGDGYIELSVDGKKVDQFSTAAFIIKGLQRGKHNIKLDLKGMHGKRYHLSKEFKVTIE</sequence>
<keyword evidence="2" id="KW-1185">Reference proteome</keyword>
<organism evidence="1 2">
    <name type="scientific">Litchfieldia salsa</name>
    <dbReference type="NCBI Taxonomy" id="930152"/>
    <lineage>
        <taxon>Bacteria</taxon>
        <taxon>Bacillati</taxon>
        <taxon>Bacillota</taxon>
        <taxon>Bacilli</taxon>
        <taxon>Bacillales</taxon>
        <taxon>Bacillaceae</taxon>
        <taxon>Litchfieldia</taxon>
    </lineage>
</organism>
<dbReference type="Proteomes" id="UP000199159">
    <property type="component" value="Unassembled WGS sequence"/>
</dbReference>
<dbReference type="AlphaFoldDB" id="A0A1H0RG50"/>
<dbReference type="EMBL" id="FNJU01000002">
    <property type="protein sequence ID" value="SDP28527.1"/>
    <property type="molecule type" value="Genomic_DNA"/>
</dbReference>
<dbReference type="PROSITE" id="PS51257">
    <property type="entry name" value="PROKAR_LIPOPROTEIN"/>
    <property type="match status" value="1"/>
</dbReference>
<protein>
    <recommendedName>
        <fullName evidence="3">Lipoprotein</fullName>
    </recommendedName>
</protein>
<reference evidence="2" key="1">
    <citation type="submission" date="2016-10" db="EMBL/GenBank/DDBJ databases">
        <authorList>
            <person name="Varghese N."/>
            <person name="Submissions S."/>
        </authorList>
    </citation>
    <scope>NUCLEOTIDE SEQUENCE [LARGE SCALE GENOMIC DNA]</scope>
    <source>
        <strain evidence="2">IBRC-M10078</strain>
    </source>
</reference>
<proteinExistence type="predicted"/>
<gene>
    <name evidence="1" type="ORF">SAMN05216565_102199</name>
</gene>
<dbReference type="RefSeq" id="WP_090850503.1">
    <property type="nucleotide sequence ID" value="NZ_FNJU01000002.1"/>
</dbReference>
<accession>A0A1H0RG50</accession>
<evidence type="ECO:0000313" key="1">
    <source>
        <dbReference type="EMBL" id="SDP28527.1"/>
    </source>
</evidence>
<dbReference type="OrthoDB" id="2968672at2"/>
<name>A0A1H0RG50_9BACI</name>
<evidence type="ECO:0000313" key="2">
    <source>
        <dbReference type="Proteomes" id="UP000199159"/>
    </source>
</evidence>
<evidence type="ECO:0008006" key="3">
    <source>
        <dbReference type="Google" id="ProtNLM"/>
    </source>
</evidence>